<protein>
    <submittedName>
        <fullName evidence="2">Roadblock/LC7 domain-containing protein</fullName>
    </submittedName>
</protein>
<dbReference type="Gene3D" id="3.30.450.30">
    <property type="entry name" value="Dynein light chain 2a, cytoplasmic"/>
    <property type="match status" value="1"/>
</dbReference>
<dbReference type="EMBL" id="CP079105">
    <property type="protein sequence ID" value="QXQ13718.1"/>
    <property type="molecule type" value="Genomic_DNA"/>
</dbReference>
<sequence length="132" mass="13500">MSKGTEGGLDWLVSRFAHDVPGVTHAVLVSADGLLMASSTKLPADRAEQLAAVTAGLASLSAGAAQLFEGGPVLQSIVEMQHGYLLIMGVGNGSHLAALATKSNDIGRIAYEMALLVERVGSTVQASARTAQ</sequence>
<evidence type="ECO:0000313" key="2">
    <source>
        <dbReference type="EMBL" id="QXQ13718.1"/>
    </source>
</evidence>
<proteinExistence type="predicted"/>
<dbReference type="SMART" id="SM00960">
    <property type="entry name" value="Robl_LC7"/>
    <property type="match status" value="1"/>
</dbReference>
<dbReference type="PANTHER" id="PTHR36222:SF1">
    <property type="entry name" value="SERINE PROTEASE INHIBITOR RV3364C"/>
    <property type="match status" value="1"/>
</dbReference>
<dbReference type="Pfam" id="PF03259">
    <property type="entry name" value="Robl_LC7"/>
    <property type="match status" value="1"/>
</dbReference>
<dbReference type="Proteomes" id="UP000887023">
    <property type="component" value="Chromosome"/>
</dbReference>
<organism evidence="2 3">
    <name type="scientific">Skermania pinensis</name>
    <dbReference type="NCBI Taxonomy" id="39122"/>
    <lineage>
        <taxon>Bacteria</taxon>
        <taxon>Bacillati</taxon>
        <taxon>Actinomycetota</taxon>
        <taxon>Actinomycetes</taxon>
        <taxon>Mycobacteriales</taxon>
        <taxon>Gordoniaceae</taxon>
        <taxon>Skermania</taxon>
    </lineage>
</organism>
<accession>A0ABX8S795</accession>
<gene>
    <name evidence="2" type="ORF">KV203_18310</name>
</gene>
<name>A0ABX8S795_9ACTN</name>
<evidence type="ECO:0000259" key="1">
    <source>
        <dbReference type="SMART" id="SM00960"/>
    </source>
</evidence>
<dbReference type="PANTHER" id="PTHR36222">
    <property type="entry name" value="SERINE PROTEASE INHIBITOR RV3364C"/>
    <property type="match status" value="1"/>
</dbReference>
<dbReference type="RefSeq" id="WP_066469348.1">
    <property type="nucleotide sequence ID" value="NZ_CBCRUZ010000005.1"/>
</dbReference>
<keyword evidence="3" id="KW-1185">Reference proteome</keyword>
<feature type="domain" description="Roadblock/LAMTOR2" evidence="1">
    <location>
        <begin position="10"/>
        <end position="100"/>
    </location>
</feature>
<evidence type="ECO:0000313" key="3">
    <source>
        <dbReference type="Proteomes" id="UP000887023"/>
    </source>
</evidence>
<dbReference type="SUPFAM" id="SSF103196">
    <property type="entry name" value="Roadblock/LC7 domain"/>
    <property type="match status" value="1"/>
</dbReference>
<dbReference type="InterPro" id="IPR004942">
    <property type="entry name" value="Roadblock/LAMTOR2_dom"/>
</dbReference>
<reference evidence="2" key="1">
    <citation type="submission" date="2021-07" db="EMBL/GenBank/DDBJ databases">
        <title>Candidatus Kaistella beijingensis sp. nov. isolated from a municipal wastewater treatment plant is involved in sludge foaming.</title>
        <authorList>
            <person name="Song Y."/>
            <person name="Liu S.-J."/>
        </authorList>
    </citation>
    <scope>NUCLEOTIDE SEQUENCE</scope>
    <source>
        <strain evidence="2">DSM 43998</strain>
    </source>
</reference>
<dbReference type="InterPro" id="IPR053141">
    <property type="entry name" value="Mycobact_SerProt_Inhib_Rv3364c"/>
</dbReference>